<evidence type="ECO:0000313" key="1">
    <source>
        <dbReference type="EMBL" id="GAA2658060.1"/>
    </source>
</evidence>
<reference evidence="1 2" key="1">
    <citation type="journal article" date="2019" name="Int. J. Syst. Evol. Microbiol.">
        <title>The Global Catalogue of Microorganisms (GCM) 10K type strain sequencing project: providing services to taxonomists for standard genome sequencing and annotation.</title>
        <authorList>
            <consortium name="The Broad Institute Genomics Platform"/>
            <consortium name="The Broad Institute Genome Sequencing Center for Infectious Disease"/>
            <person name="Wu L."/>
            <person name="Ma J."/>
        </authorList>
    </citation>
    <scope>NUCLEOTIDE SEQUENCE [LARGE SCALE GENOMIC DNA]</scope>
    <source>
        <strain evidence="1 2">JCM 4524</strain>
    </source>
</reference>
<keyword evidence="2" id="KW-1185">Reference proteome</keyword>
<comment type="caution">
    <text evidence="1">The sequence shown here is derived from an EMBL/GenBank/DDBJ whole genome shotgun (WGS) entry which is preliminary data.</text>
</comment>
<dbReference type="Proteomes" id="UP001500151">
    <property type="component" value="Unassembled WGS sequence"/>
</dbReference>
<organism evidence="1 2">
    <name type="scientific">Streptomyces vastus</name>
    <dbReference type="NCBI Taxonomy" id="285451"/>
    <lineage>
        <taxon>Bacteria</taxon>
        <taxon>Bacillati</taxon>
        <taxon>Actinomycetota</taxon>
        <taxon>Actinomycetes</taxon>
        <taxon>Kitasatosporales</taxon>
        <taxon>Streptomycetaceae</taxon>
        <taxon>Streptomyces</taxon>
    </lineage>
</organism>
<protein>
    <submittedName>
        <fullName evidence="1">Uncharacterized protein</fullName>
    </submittedName>
</protein>
<sequence>MRLLRGILETPLVVGDVAWTSPSELMRVLRELARVADLCNAARYRWGSGQWTLALNGPKAIARGNWCPNSWKQGKQ</sequence>
<gene>
    <name evidence="1" type="ORF">GCM10010307_73480</name>
</gene>
<proteinExistence type="predicted"/>
<accession>A0ABN3RQ64</accession>
<dbReference type="EMBL" id="BAAASJ010000115">
    <property type="protein sequence ID" value="GAA2658060.1"/>
    <property type="molecule type" value="Genomic_DNA"/>
</dbReference>
<name>A0ABN3RQ64_9ACTN</name>
<evidence type="ECO:0000313" key="2">
    <source>
        <dbReference type="Proteomes" id="UP001500151"/>
    </source>
</evidence>